<protein>
    <recommendedName>
        <fullName evidence="6">Heat shock protein 70</fullName>
    </recommendedName>
</protein>
<evidence type="ECO:0000313" key="5">
    <source>
        <dbReference type="Proteomes" id="UP001187531"/>
    </source>
</evidence>
<keyword evidence="2" id="KW-0547">Nucleotide-binding</keyword>
<dbReference type="Pfam" id="PF00012">
    <property type="entry name" value="HSP70"/>
    <property type="match status" value="1"/>
</dbReference>
<dbReference type="PANTHER" id="PTHR19375">
    <property type="entry name" value="HEAT SHOCK PROTEIN 70KDA"/>
    <property type="match status" value="1"/>
</dbReference>
<dbReference type="SUPFAM" id="SSF100934">
    <property type="entry name" value="Heat shock protein 70kD (HSP70), C-terminal subdomain"/>
    <property type="match status" value="1"/>
</dbReference>
<dbReference type="Proteomes" id="UP001187531">
    <property type="component" value="Unassembled WGS sequence"/>
</dbReference>
<dbReference type="InterPro" id="IPR029047">
    <property type="entry name" value="HSP70_peptide-bd_sf"/>
</dbReference>
<organism evidence="4 5">
    <name type="scientific">Artemia franciscana</name>
    <name type="common">Brine shrimp</name>
    <name type="synonym">Artemia sanfranciscana</name>
    <dbReference type="NCBI Taxonomy" id="6661"/>
    <lineage>
        <taxon>Eukaryota</taxon>
        <taxon>Metazoa</taxon>
        <taxon>Ecdysozoa</taxon>
        <taxon>Arthropoda</taxon>
        <taxon>Crustacea</taxon>
        <taxon>Branchiopoda</taxon>
        <taxon>Anostraca</taxon>
        <taxon>Artemiidae</taxon>
        <taxon>Artemia</taxon>
    </lineage>
</organism>
<comment type="caution">
    <text evidence="4">The sequence shown here is derived from an EMBL/GenBank/DDBJ whole genome shotgun (WGS) entry which is preliminary data.</text>
</comment>
<dbReference type="Gene3D" id="1.20.1270.10">
    <property type="match status" value="1"/>
</dbReference>
<dbReference type="GO" id="GO:0140662">
    <property type="term" value="F:ATP-dependent protein folding chaperone"/>
    <property type="evidence" value="ECO:0007669"/>
    <property type="project" value="InterPro"/>
</dbReference>
<dbReference type="AlphaFoldDB" id="A0AA88I3H1"/>
<comment type="similarity">
    <text evidence="1">Belongs to the heat shock protein 70 family.</text>
</comment>
<gene>
    <name evidence="4" type="ORF">QYM36_005069</name>
</gene>
<dbReference type="EMBL" id="JAVRJZ010000008">
    <property type="protein sequence ID" value="KAK2719454.1"/>
    <property type="molecule type" value="Genomic_DNA"/>
</dbReference>
<evidence type="ECO:0000313" key="4">
    <source>
        <dbReference type="EMBL" id="KAK2719454.1"/>
    </source>
</evidence>
<accession>A0AA88I3H1</accession>
<keyword evidence="5" id="KW-1185">Reference proteome</keyword>
<evidence type="ECO:0000256" key="2">
    <source>
        <dbReference type="ARBA" id="ARBA00022741"/>
    </source>
</evidence>
<evidence type="ECO:0000256" key="3">
    <source>
        <dbReference type="ARBA" id="ARBA00022840"/>
    </source>
</evidence>
<dbReference type="Gene3D" id="2.60.34.10">
    <property type="entry name" value="Substrate Binding Domain Of DNAk, Chain A, domain 1"/>
    <property type="match status" value="1"/>
</dbReference>
<dbReference type="GO" id="GO:0005524">
    <property type="term" value="F:ATP binding"/>
    <property type="evidence" value="ECO:0007669"/>
    <property type="project" value="UniProtKB-KW"/>
</dbReference>
<name>A0AA88I3H1_ARTSF</name>
<dbReference type="InterPro" id="IPR013126">
    <property type="entry name" value="Hsp_70_fam"/>
</dbReference>
<dbReference type="SUPFAM" id="SSF100920">
    <property type="entry name" value="Heat shock protein 70kD (HSP70), peptide-binding domain"/>
    <property type="match status" value="1"/>
</dbReference>
<evidence type="ECO:0008006" key="6">
    <source>
        <dbReference type="Google" id="ProtNLM"/>
    </source>
</evidence>
<evidence type="ECO:0000256" key="1">
    <source>
        <dbReference type="ARBA" id="ARBA00007381"/>
    </source>
</evidence>
<reference evidence="4" key="1">
    <citation type="submission" date="2023-07" db="EMBL/GenBank/DDBJ databases">
        <title>Chromosome-level genome assembly of Artemia franciscana.</title>
        <authorList>
            <person name="Jo E."/>
        </authorList>
    </citation>
    <scope>NUCLEOTIDE SEQUENCE</scope>
    <source>
        <tissue evidence="4">Whole body</tissue>
    </source>
</reference>
<dbReference type="InterPro" id="IPR029048">
    <property type="entry name" value="HSP70_C_sf"/>
</dbReference>
<proteinExistence type="inferred from homology"/>
<sequence length="203" mass="23405">MTKDNNLLGEFELDGIPPAPRGVLQIEVSFDIDANGILNVTAVEKSIRRPSKFTLTNDKDRLSRDEIEQMVNNAERYRAEDEKQMDKISPKNTLESFCFNMKHTLEGAEDEKQRDKISAKNTLESFCFNMKHTLEGEYFKNKISEDDRNTFIGTCNETIKWLDDNQLAEKENFEDKEKQLKIFAREMPDQPQESGGITIGEVD</sequence>
<keyword evidence="3" id="KW-0067">ATP-binding</keyword>